<accession>A0AAN7UQV1</accession>
<reference evidence="2 3" key="1">
    <citation type="submission" date="2023-10" db="EMBL/GenBank/DDBJ databases">
        <title>Draft genome sequence of Xylaria bambusicola isolate GMP-LS, the root and basal stem rot pathogen of sugarcane in Indonesia.</title>
        <authorList>
            <person name="Selvaraj P."/>
            <person name="Muralishankar V."/>
            <person name="Muruganantham S."/>
            <person name="Sp S."/>
            <person name="Haryani S."/>
            <person name="Lau K.J.X."/>
            <person name="Naqvi N.I."/>
        </authorList>
    </citation>
    <scope>NUCLEOTIDE SEQUENCE [LARGE SCALE GENOMIC DNA]</scope>
    <source>
        <strain evidence="2">GMP-LS</strain>
    </source>
</reference>
<keyword evidence="1" id="KW-0812">Transmembrane</keyword>
<organism evidence="2 3">
    <name type="scientific">Xylaria bambusicola</name>
    <dbReference type="NCBI Taxonomy" id="326684"/>
    <lineage>
        <taxon>Eukaryota</taxon>
        <taxon>Fungi</taxon>
        <taxon>Dikarya</taxon>
        <taxon>Ascomycota</taxon>
        <taxon>Pezizomycotina</taxon>
        <taxon>Sordariomycetes</taxon>
        <taxon>Xylariomycetidae</taxon>
        <taxon>Xylariales</taxon>
        <taxon>Xylariaceae</taxon>
        <taxon>Xylaria</taxon>
    </lineage>
</organism>
<keyword evidence="1" id="KW-1133">Transmembrane helix</keyword>
<keyword evidence="1" id="KW-0472">Membrane</keyword>
<comment type="caution">
    <text evidence="2">The sequence shown here is derived from an EMBL/GenBank/DDBJ whole genome shotgun (WGS) entry which is preliminary data.</text>
</comment>
<keyword evidence="3" id="KW-1185">Reference proteome</keyword>
<evidence type="ECO:0000313" key="2">
    <source>
        <dbReference type="EMBL" id="KAK5631959.1"/>
    </source>
</evidence>
<proteinExistence type="predicted"/>
<dbReference type="AlphaFoldDB" id="A0AAN7UQV1"/>
<sequence length="508" mass="56408">MAFEFSISAQTSLVDKTNKQTLIARIQGCSEPLSDKSSTTITPQDPMSLSMETLDEHLDIISEKRVSGYVRGFLWDFLSLVLVTASLLALVGTLLMHDGKEIPKWSIGTLGVTLYTIISIISTVFRCQLPMASVNFPGSDIESQGLLKMFAITILPYHYVAITNPVRYAQAVASYKWEESLWAGGEVGSAQYQTCNFRAPGDPTLQHAIGNASKWDNMRVAADNAHYILNRFNDVETSLIDPYANTFRFFSMIPWVKGTSYKAEVAATASVGVYTEHMTQRYTYEEVDDSPITPITVDESNYSIFNIYKSDMSPLVFKPPFANDQPNQNNTFVLPYFAYYIITSLFVGSDLFNGEVSTGTGNGISGPDGPLLFFQADNVTRAMHNVARYMTIAMHSNATTLLQQTEKSAAFIASEESAKGIVYIQQQMVFRSSPLTLLFHGRVSEEVREYLWKEDDSGSVRSSKGMQDIASVLRAKIHMDENGLIDIYFPDNVDVPSAESVARLSLDS</sequence>
<feature type="transmembrane region" description="Helical" evidence="1">
    <location>
        <begin position="73"/>
        <end position="95"/>
    </location>
</feature>
<evidence type="ECO:0000256" key="1">
    <source>
        <dbReference type="SAM" id="Phobius"/>
    </source>
</evidence>
<protein>
    <submittedName>
        <fullName evidence="2">Uncharacterized protein</fullName>
    </submittedName>
</protein>
<gene>
    <name evidence="2" type="ORF">RRF57_007673</name>
</gene>
<dbReference type="Proteomes" id="UP001305414">
    <property type="component" value="Unassembled WGS sequence"/>
</dbReference>
<dbReference type="EMBL" id="JAWHQM010000022">
    <property type="protein sequence ID" value="KAK5631959.1"/>
    <property type="molecule type" value="Genomic_DNA"/>
</dbReference>
<name>A0AAN7UQV1_9PEZI</name>
<evidence type="ECO:0000313" key="3">
    <source>
        <dbReference type="Proteomes" id="UP001305414"/>
    </source>
</evidence>
<feature type="transmembrane region" description="Helical" evidence="1">
    <location>
        <begin position="107"/>
        <end position="125"/>
    </location>
</feature>